<protein>
    <submittedName>
        <fullName evidence="2">Uncharacterized protein</fullName>
    </submittedName>
</protein>
<feature type="transmembrane region" description="Helical" evidence="1">
    <location>
        <begin position="205"/>
        <end position="225"/>
    </location>
</feature>
<feature type="transmembrane region" description="Helical" evidence="1">
    <location>
        <begin position="178"/>
        <end position="199"/>
    </location>
</feature>
<keyword evidence="1" id="KW-1133">Transmembrane helix</keyword>
<sequence length="293" mass="33018">MVAIYTEVPAHNRVFLEDINKASESAEENYKFHVLFTASLDFGVWVDLYALQPGAEPPRIRDRISKAPNPPTLGVFNVTHERHGSSCISFTSSVHQLPTTMDVSGNVYLGLWTNWSRGLVLGSTWTLSREHGNYIIVLTAFCIAFVATRFWRIACFFLHRYFTNSASAQTIQRQRQVILCNSSSPEAGFVSLFSLLWSWRHLGLRSLYGLSLLIVLVILCFSGFVDAGSYYSSAISTDAGNEVLLRSDRCGFIRDNPKTARGLFNFYSSQMVSKAIDYAEERYLSNRISSMIE</sequence>
<dbReference type="Proteomes" id="UP001392437">
    <property type="component" value="Unassembled WGS sequence"/>
</dbReference>
<name>A0AAW0QUV0_9PEZI</name>
<keyword evidence="3" id="KW-1185">Reference proteome</keyword>
<gene>
    <name evidence="2" type="ORF">PG999_009004</name>
</gene>
<keyword evidence="1" id="KW-0472">Membrane</keyword>
<comment type="caution">
    <text evidence="2">The sequence shown here is derived from an EMBL/GenBank/DDBJ whole genome shotgun (WGS) entry which is preliminary data.</text>
</comment>
<evidence type="ECO:0000313" key="3">
    <source>
        <dbReference type="Proteomes" id="UP001392437"/>
    </source>
</evidence>
<feature type="transmembrane region" description="Helical" evidence="1">
    <location>
        <begin position="134"/>
        <end position="158"/>
    </location>
</feature>
<keyword evidence="1" id="KW-0812">Transmembrane</keyword>
<proteinExistence type="predicted"/>
<evidence type="ECO:0000256" key="1">
    <source>
        <dbReference type="SAM" id="Phobius"/>
    </source>
</evidence>
<accession>A0AAW0QUV0</accession>
<evidence type="ECO:0000313" key="2">
    <source>
        <dbReference type="EMBL" id="KAK8105645.1"/>
    </source>
</evidence>
<reference evidence="2 3" key="1">
    <citation type="submission" date="2023-01" db="EMBL/GenBank/DDBJ databases">
        <title>Analysis of 21 Apiospora genomes using comparative genomics revels a genus with tremendous synthesis potential of carbohydrate active enzymes and secondary metabolites.</title>
        <authorList>
            <person name="Sorensen T."/>
        </authorList>
    </citation>
    <scope>NUCLEOTIDE SEQUENCE [LARGE SCALE GENOMIC DNA]</scope>
    <source>
        <strain evidence="2 3">CBS 117206</strain>
    </source>
</reference>
<dbReference type="AlphaFoldDB" id="A0AAW0QUV0"/>
<organism evidence="2 3">
    <name type="scientific">Apiospora kogelbergensis</name>
    <dbReference type="NCBI Taxonomy" id="1337665"/>
    <lineage>
        <taxon>Eukaryota</taxon>
        <taxon>Fungi</taxon>
        <taxon>Dikarya</taxon>
        <taxon>Ascomycota</taxon>
        <taxon>Pezizomycotina</taxon>
        <taxon>Sordariomycetes</taxon>
        <taxon>Xylariomycetidae</taxon>
        <taxon>Amphisphaeriales</taxon>
        <taxon>Apiosporaceae</taxon>
        <taxon>Apiospora</taxon>
    </lineage>
</organism>
<dbReference type="EMBL" id="JAQQWP010000008">
    <property type="protein sequence ID" value="KAK8105645.1"/>
    <property type="molecule type" value="Genomic_DNA"/>
</dbReference>